<name>A0A0A2DMZ1_9CORY</name>
<protein>
    <recommendedName>
        <fullName evidence="4 5">Probable cell division protein WhiA</fullName>
    </recommendedName>
</protein>
<dbReference type="InterPro" id="IPR039518">
    <property type="entry name" value="WhiA_LAGLIDADG_dom"/>
</dbReference>
<dbReference type="Proteomes" id="UP000030145">
    <property type="component" value="Unassembled WGS sequence"/>
</dbReference>
<feature type="domain" description="Sporulation regulator WhiA C-terminal" evidence="6">
    <location>
        <begin position="223"/>
        <end position="303"/>
    </location>
</feature>
<gene>
    <name evidence="5" type="primary">whiA</name>
    <name evidence="9" type="ORF">MA47_01525</name>
</gene>
<dbReference type="GO" id="GO:0051301">
    <property type="term" value="P:cell division"/>
    <property type="evidence" value="ECO:0007669"/>
    <property type="project" value="UniProtKB-UniRule"/>
</dbReference>
<proteinExistence type="inferred from homology"/>
<reference evidence="9 10" key="1">
    <citation type="submission" date="2014-10" db="EMBL/GenBank/DDBJ databases">
        <title>Whole Genome sequence of Corynebacterium auriscanis strain CIP 106629.</title>
        <authorList>
            <person name="Hassan S.S."/>
            <person name="Jamal S.B."/>
            <person name="Tiwari S."/>
            <person name="Oliveira L.D.C."/>
            <person name="Souza F."/>
            <person name="Mariano D.C."/>
            <person name="Almeida S."/>
            <person name="Dorella F."/>
            <person name="Pereira F."/>
            <person name="Carvalho A."/>
            <person name="Leal C.A."/>
            <person name="Soares S.D.C."/>
            <person name="Figueiredo H.C."/>
            <person name="Silva A."/>
            <person name="Azevedo V.A."/>
        </authorList>
    </citation>
    <scope>NUCLEOTIDE SEQUENCE [LARGE SCALE GENOMIC DNA]</scope>
    <source>
        <strain evidence="9 10">CIP 106629</strain>
    </source>
</reference>
<dbReference type="Pfam" id="PF02650">
    <property type="entry name" value="HTH_WhiA"/>
    <property type="match status" value="1"/>
</dbReference>
<comment type="caution">
    <text evidence="9">The sequence shown here is derived from an EMBL/GenBank/DDBJ whole genome shotgun (WGS) entry which is preliminary data.</text>
</comment>
<sequence length="328" mass="35620">MALTADVKSELNRVKLIASDEMTAEVASILRYSGALHLVAGTLVVEAELDSSATAHRLMGMVEQLFDLDAQLQVIGAGNSRRAARYIVKWVDGGLELARRTEIIDRAGRPVRGLPRFIIGGTREQCVAAWRGAFLAQGALTEPGRSSALEVTTPSNEAALALVGAARRIDVIAKTKEARGAHRVIVKDAESINSLLTMIGATDSKVAWQEQRQRREVRAKSDRLANFDDANLRRSARAAVAAAARVERALEILGQDVPQHLAQAGQLRVQHRQASLEELGQLADPPMTKDAVAGRIRRLLSMADKRAEELEIPDTNSAVTDDLFNEVD</sequence>
<keyword evidence="2 5" id="KW-0238">DNA-binding</keyword>
<evidence type="ECO:0000259" key="6">
    <source>
        <dbReference type="Pfam" id="PF02650"/>
    </source>
</evidence>
<evidence type="ECO:0000313" key="10">
    <source>
        <dbReference type="Proteomes" id="UP000030145"/>
    </source>
</evidence>
<comment type="function">
    <text evidence="5">Involved in cell division and chromosome segregation.</text>
</comment>
<evidence type="ECO:0000256" key="5">
    <source>
        <dbReference type="HAMAP-Rule" id="MF_01420"/>
    </source>
</evidence>
<dbReference type="NCBIfam" id="TIGR00647">
    <property type="entry name" value="DNA_bind_WhiA"/>
    <property type="match status" value="1"/>
</dbReference>
<dbReference type="GeneID" id="300552805"/>
<dbReference type="InterPro" id="IPR018478">
    <property type="entry name" value="Sporu_reg_WhiA_N_dom"/>
</dbReference>
<dbReference type="AlphaFoldDB" id="A0A0A2DMZ1"/>
<keyword evidence="3 5" id="KW-0131">Cell cycle</keyword>
<dbReference type="PANTHER" id="PTHR37307">
    <property type="entry name" value="CELL DIVISION PROTEIN WHIA-RELATED"/>
    <property type="match status" value="1"/>
</dbReference>
<dbReference type="PANTHER" id="PTHR37307:SF1">
    <property type="entry name" value="CELL DIVISION PROTEIN WHIA-RELATED"/>
    <property type="match status" value="1"/>
</dbReference>
<evidence type="ECO:0000256" key="1">
    <source>
        <dbReference type="ARBA" id="ARBA00022618"/>
    </source>
</evidence>
<evidence type="ECO:0000259" key="8">
    <source>
        <dbReference type="Pfam" id="PF14527"/>
    </source>
</evidence>
<keyword evidence="10" id="KW-1185">Reference proteome</keyword>
<dbReference type="Pfam" id="PF10298">
    <property type="entry name" value="WhiA_N"/>
    <property type="match status" value="1"/>
</dbReference>
<feature type="domain" description="Sporulation transcription regulator WhiA N-terminal" evidence="7">
    <location>
        <begin position="21"/>
        <end position="104"/>
    </location>
</feature>
<evidence type="ECO:0000259" key="7">
    <source>
        <dbReference type="Pfam" id="PF10298"/>
    </source>
</evidence>
<dbReference type="InterPro" id="IPR027434">
    <property type="entry name" value="Homing_endonucl"/>
</dbReference>
<feature type="domain" description="WhiA LAGLIDADG-like" evidence="8">
    <location>
        <begin position="128"/>
        <end position="218"/>
    </location>
</feature>
<evidence type="ECO:0000256" key="2">
    <source>
        <dbReference type="ARBA" id="ARBA00023125"/>
    </source>
</evidence>
<evidence type="ECO:0000313" key="9">
    <source>
        <dbReference type="EMBL" id="KGM19294.1"/>
    </source>
</evidence>
<organism evidence="9 10">
    <name type="scientific">Corynebacterium auriscanis</name>
    <dbReference type="NCBI Taxonomy" id="99807"/>
    <lineage>
        <taxon>Bacteria</taxon>
        <taxon>Bacillati</taxon>
        <taxon>Actinomycetota</taxon>
        <taxon>Actinomycetes</taxon>
        <taxon>Mycobacteriales</taxon>
        <taxon>Corynebacteriaceae</taxon>
        <taxon>Corynebacterium</taxon>
    </lineage>
</organism>
<dbReference type="FunFam" id="3.10.28.10:FF:000001">
    <property type="entry name" value="Probable cell division protein WhiA"/>
    <property type="match status" value="1"/>
</dbReference>
<evidence type="ECO:0000256" key="3">
    <source>
        <dbReference type="ARBA" id="ARBA00023306"/>
    </source>
</evidence>
<dbReference type="HAMAP" id="MF_01420">
    <property type="entry name" value="HTH_type_WhiA"/>
    <property type="match status" value="1"/>
</dbReference>
<dbReference type="EMBL" id="JRVJ01000002">
    <property type="protein sequence ID" value="KGM19294.1"/>
    <property type="molecule type" value="Genomic_DNA"/>
</dbReference>
<dbReference type="InterPro" id="IPR003802">
    <property type="entry name" value="Sporulation_regulator_WhiA"/>
</dbReference>
<evidence type="ECO:0000256" key="4">
    <source>
        <dbReference type="ARBA" id="ARBA00068775"/>
    </source>
</evidence>
<keyword evidence="1 5" id="KW-0132">Cell division</keyword>
<dbReference type="GO" id="GO:0003677">
    <property type="term" value="F:DNA binding"/>
    <property type="evidence" value="ECO:0007669"/>
    <property type="project" value="UniProtKB-UniRule"/>
</dbReference>
<accession>A0A0A2DMZ1</accession>
<comment type="similarity">
    <text evidence="5">Belongs to the WhiA family.</text>
</comment>
<dbReference type="InterPro" id="IPR023054">
    <property type="entry name" value="Sporulation_regulator_WhiA_C"/>
</dbReference>
<dbReference type="Gene3D" id="3.10.28.10">
    <property type="entry name" value="Homing endonucleases"/>
    <property type="match status" value="1"/>
</dbReference>
<dbReference type="GO" id="GO:0043937">
    <property type="term" value="P:regulation of sporulation"/>
    <property type="evidence" value="ECO:0007669"/>
    <property type="project" value="InterPro"/>
</dbReference>
<dbReference type="Pfam" id="PF14527">
    <property type="entry name" value="LAGLIDADG_WhiA"/>
    <property type="match status" value="1"/>
</dbReference>
<dbReference type="RefSeq" id="WP_035113154.1">
    <property type="nucleotide sequence ID" value="NZ_CP047046.1"/>
</dbReference>